<dbReference type="PANTHER" id="PTHR11203">
    <property type="entry name" value="CLEAVAGE AND POLYADENYLATION SPECIFICITY FACTOR FAMILY MEMBER"/>
    <property type="match status" value="1"/>
</dbReference>
<dbReference type="Gene3D" id="3.40.50.10890">
    <property type="match status" value="1"/>
</dbReference>
<dbReference type="SMART" id="SM01027">
    <property type="entry name" value="Beta-Casp"/>
    <property type="match status" value="1"/>
</dbReference>
<dbReference type="CDD" id="cd16295">
    <property type="entry name" value="TTHA0252-CPSF-like_MBL-fold"/>
    <property type="match status" value="1"/>
</dbReference>
<dbReference type="AlphaFoldDB" id="A0A7W9LYU1"/>
<dbReference type="InterPro" id="IPR050698">
    <property type="entry name" value="MBL"/>
</dbReference>
<dbReference type="InterPro" id="IPR036866">
    <property type="entry name" value="RibonucZ/Hydroxyglut_hydro"/>
</dbReference>
<keyword evidence="1" id="KW-0378">Hydrolase</keyword>
<dbReference type="Proteomes" id="UP000552097">
    <property type="component" value="Unassembled WGS sequence"/>
</dbReference>
<evidence type="ECO:0000256" key="1">
    <source>
        <dbReference type="ARBA" id="ARBA00022801"/>
    </source>
</evidence>
<dbReference type="Pfam" id="PF00753">
    <property type="entry name" value="Lactamase_B"/>
    <property type="match status" value="1"/>
</dbReference>
<dbReference type="PANTHER" id="PTHR11203:SF37">
    <property type="entry name" value="INTEGRATOR COMPLEX SUBUNIT 11"/>
    <property type="match status" value="1"/>
</dbReference>
<dbReference type="SUPFAM" id="SSF56281">
    <property type="entry name" value="Metallo-hydrolase/oxidoreductase"/>
    <property type="match status" value="1"/>
</dbReference>
<feature type="domain" description="Beta-Casp" evidence="3">
    <location>
        <begin position="255"/>
        <end position="381"/>
    </location>
</feature>
<keyword evidence="5" id="KW-1185">Reference proteome</keyword>
<evidence type="ECO:0000313" key="5">
    <source>
        <dbReference type="Proteomes" id="UP000552097"/>
    </source>
</evidence>
<sequence length="465" mass="50101">MAKRAAEPTSLTFLGATGTVTGSKFLFDTGSSGVLVDCGLFQGLAPLRRRNWQPPRLELDRLDAVVLTHAHLDHCGYLPVLVRNGWCGPVYTTEGTADLAAIVLADSAHLMVEDARQANEGGWTKHKPALPLYDTDDAAAAIRLFHRVDHGTSLRIAHGVDLELGRAGHILGSSWAHLDFEGRTAVVSGDLGRQHHRVLLPPQPRPECDALLVESTYGDRAHDDERATALLADTIRRTAARGGSVLIPAFAVDRTEVVLIELAKLTRAGAIPDLPVFVDSPMALASLRVYRQAVAKSWPEVRPELLHTLEDPFDPGRLAELHTATQSMEVNNPHQPSIVISASGMATGGRVLHHLKQMLPDPRHTVLVVGYAAAGTRARQLATGAREIKIHGRYVPVKAEVQVLDAFSAHADADELLAWAAGGPEPGTTYLVHGEPESSAILAARLATEHGWNAVVPRDGERVLI</sequence>
<dbReference type="Gene3D" id="3.60.15.10">
    <property type="entry name" value="Ribonuclease Z/Hydroxyacylglutathione hydrolase-like"/>
    <property type="match status" value="1"/>
</dbReference>
<dbReference type="GO" id="GO:0016787">
    <property type="term" value="F:hydrolase activity"/>
    <property type="evidence" value="ECO:0007669"/>
    <property type="project" value="UniProtKB-KW"/>
</dbReference>
<dbReference type="InterPro" id="IPR022712">
    <property type="entry name" value="Beta_Casp"/>
</dbReference>
<evidence type="ECO:0000313" key="4">
    <source>
        <dbReference type="EMBL" id="MBB5801209.1"/>
    </source>
</evidence>
<accession>A0A7W9LYU1</accession>
<dbReference type="Pfam" id="PF07521">
    <property type="entry name" value="RMMBL"/>
    <property type="match status" value="1"/>
</dbReference>
<dbReference type="InterPro" id="IPR001279">
    <property type="entry name" value="Metallo-B-lactamas"/>
</dbReference>
<comment type="caution">
    <text evidence="4">The sequence shown here is derived from an EMBL/GenBank/DDBJ whole genome shotgun (WGS) entry which is preliminary data.</text>
</comment>
<dbReference type="RefSeq" id="WP_184916762.1">
    <property type="nucleotide sequence ID" value="NZ_JACHMO010000001.1"/>
</dbReference>
<reference evidence="4 5" key="1">
    <citation type="submission" date="2020-08" db="EMBL/GenBank/DDBJ databases">
        <title>Sequencing the genomes of 1000 actinobacteria strains.</title>
        <authorList>
            <person name="Klenk H.-P."/>
        </authorList>
    </citation>
    <scope>NUCLEOTIDE SEQUENCE [LARGE SCALE GENOMIC DNA]</scope>
    <source>
        <strain evidence="4 5">DSM 45486</strain>
    </source>
</reference>
<dbReference type="SMART" id="SM00849">
    <property type="entry name" value="Lactamase_B"/>
    <property type="match status" value="1"/>
</dbReference>
<protein>
    <submittedName>
        <fullName evidence="4">Metallo-beta-lactamase family protein</fullName>
    </submittedName>
</protein>
<dbReference type="Pfam" id="PF10996">
    <property type="entry name" value="Beta-Casp"/>
    <property type="match status" value="1"/>
</dbReference>
<evidence type="ECO:0000259" key="3">
    <source>
        <dbReference type="SMART" id="SM01027"/>
    </source>
</evidence>
<proteinExistence type="predicted"/>
<dbReference type="InterPro" id="IPR011108">
    <property type="entry name" value="RMMBL"/>
</dbReference>
<dbReference type="EMBL" id="JACHMO010000001">
    <property type="protein sequence ID" value="MBB5801209.1"/>
    <property type="molecule type" value="Genomic_DNA"/>
</dbReference>
<feature type="domain" description="Metallo-beta-lactamase" evidence="2">
    <location>
        <begin position="21"/>
        <end position="243"/>
    </location>
</feature>
<dbReference type="GO" id="GO:0004521">
    <property type="term" value="F:RNA endonuclease activity"/>
    <property type="evidence" value="ECO:0007669"/>
    <property type="project" value="TreeGrafter"/>
</dbReference>
<evidence type="ECO:0000259" key="2">
    <source>
        <dbReference type="SMART" id="SM00849"/>
    </source>
</evidence>
<gene>
    <name evidence="4" type="ORF">F4560_000977</name>
</gene>
<organism evidence="4 5">
    <name type="scientific">Saccharothrix ecbatanensis</name>
    <dbReference type="NCBI Taxonomy" id="1105145"/>
    <lineage>
        <taxon>Bacteria</taxon>
        <taxon>Bacillati</taxon>
        <taxon>Actinomycetota</taxon>
        <taxon>Actinomycetes</taxon>
        <taxon>Pseudonocardiales</taxon>
        <taxon>Pseudonocardiaceae</taxon>
        <taxon>Saccharothrix</taxon>
    </lineage>
</organism>
<name>A0A7W9LYU1_9PSEU</name>